<gene>
    <name evidence="6" type="ORF">SAMN06265370_113103</name>
</gene>
<reference evidence="6 7" key="1">
    <citation type="submission" date="2017-06" db="EMBL/GenBank/DDBJ databases">
        <authorList>
            <person name="Kim H.J."/>
            <person name="Triplett B.A."/>
        </authorList>
    </citation>
    <scope>NUCLEOTIDE SEQUENCE [LARGE SCALE GENOMIC DNA]</scope>
    <source>
        <strain evidence="6 7">DSM 29052</strain>
    </source>
</reference>
<protein>
    <submittedName>
        <fullName evidence="6">DnaJ domain-containing protein</fullName>
    </submittedName>
</protein>
<dbReference type="Gene3D" id="2.60.260.20">
    <property type="entry name" value="Urease metallochaperone UreE, N-terminal domain"/>
    <property type="match status" value="2"/>
</dbReference>
<dbReference type="PROSITE" id="PS00636">
    <property type="entry name" value="DNAJ_1"/>
    <property type="match status" value="1"/>
</dbReference>
<evidence type="ECO:0000256" key="2">
    <source>
        <dbReference type="ARBA" id="ARBA00022737"/>
    </source>
</evidence>
<evidence type="ECO:0000256" key="4">
    <source>
        <dbReference type="ARBA" id="ARBA00022833"/>
    </source>
</evidence>
<keyword evidence="1" id="KW-0479">Metal-binding</keyword>
<keyword evidence="3" id="KW-0863">Zinc-finger</keyword>
<feature type="domain" description="J" evidence="5">
    <location>
        <begin position="4"/>
        <end position="69"/>
    </location>
</feature>
<dbReference type="PROSITE" id="PS50076">
    <property type="entry name" value="DNAJ_2"/>
    <property type="match status" value="1"/>
</dbReference>
<dbReference type="Gene3D" id="1.10.287.110">
    <property type="entry name" value="DnaJ domain"/>
    <property type="match status" value="1"/>
</dbReference>
<evidence type="ECO:0000259" key="5">
    <source>
        <dbReference type="PROSITE" id="PS50076"/>
    </source>
</evidence>
<keyword evidence="2" id="KW-0677">Repeat</keyword>
<dbReference type="GO" id="GO:0042026">
    <property type="term" value="P:protein refolding"/>
    <property type="evidence" value="ECO:0007669"/>
    <property type="project" value="TreeGrafter"/>
</dbReference>
<keyword evidence="4" id="KW-0862">Zinc</keyword>
<dbReference type="CDD" id="cd10747">
    <property type="entry name" value="DnaJ_C"/>
    <property type="match status" value="1"/>
</dbReference>
<proteinExistence type="predicted"/>
<dbReference type="EMBL" id="FZNN01000013">
    <property type="protein sequence ID" value="SNR63637.1"/>
    <property type="molecule type" value="Genomic_DNA"/>
</dbReference>
<dbReference type="SUPFAM" id="SSF49493">
    <property type="entry name" value="HSP40/DnaJ peptide-binding domain"/>
    <property type="match status" value="2"/>
</dbReference>
<dbReference type="PANTHER" id="PTHR43096:SF10">
    <property type="entry name" value="CHAPERONE PROTEIN DNAJ A6, CHLOROPLASTIC"/>
    <property type="match status" value="1"/>
</dbReference>
<dbReference type="AlphaFoldDB" id="A0A238XXJ9"/>
<dbReference type="RefSeq" id="WP_089271686.1">
    <property type="nucleotide sequence ID" value="NZ_FZNN01000013.1"/>
</dbReference>
<dbReference type="InterPro" id="IPR036869">
    <property type="entry name" value="J_dom_sf"/>
</dbReference>
<dbReference type="InterPro" id="IPR018253">
    <property type="entry name" value="DnaJ_domain_CS"/>
</dbReference>
<dbReference type="Pfam" id="PF01556">
    <property type="entry name" value="DnaJ_C"/>
    <property type="match status" value="1"/>
</dbReference>
<evidence type="ECO:0000256" key="3">
    <source>
        <dbReference type="ARBA" id="ARBA00022771"/>
    </source>
</evidence>
<dbReference type="CDD" id="cd06257">
    <property type="entry name" value="DnaJ"/>
    <property type="match status" value="1"/>
</dbReference>
<dbReference type="InterPro" id="IPR008971">
    <property type="entry name" value="HSP40/DnaJ_pept-bd"/>
</dbReference>
<evidence type="ECO:0000313" key="6">
    <source>
        <dbReference type="EMBL" id="SNR63637.1"/>
    </source>
</evidence>
<keyword evidence="7" id="KW-1185">Reference proteome</keyword>
<dbReference type="GO" id="GO:0051082">
    <property type="term" value="F:unfolded protein binding"/>
    <property type="evidence" value="ECO:0007669"/>
    <property type="project" value="InterPro"/>
</dbReference>
<dbReference type="SMART" id="SM00271">
    <property type="entry name" value="DnaJ"/>
    <property type="match status" value="1"/>
</dbReference>
<dbReference type="OrthoDB" id="9779889at2"/>
<evidence type="ECO:0000313" key="7">
    <source>
        <dbReference type="Proteomes" id="UP000198417"/>
    </source>
</evidence>
<dbReference type="InterPro" id="IPR002939">
    <property type="entry name" value="DnaJ_C"/>
</dbReference>
<dbReference type="GO" id="GO:0005737">
    <property type="term" value="C:cytoplasm"/>
    <property type="evidence" value="ECO:0007669"/>
    <property type="project" value="TreeGrafter"/>
</dbReference>
<name>A0A238XXJ9_9RHOB</name>
<dbReference type="FunFam" id="2.60.260.20:FF:000005">
    <property type="entry name" value="Chaperone protein dnaJ 1, mitochondrial"/>
    <property type="match status" value="1"/>
</dbReference>
<dbReference type="PANTHER" id="PTHR43096">
    <property type="entry name" value="DNAJ HOMOLOG 1, MITOCHONDRIAL-RELATED"/>
    <property type="match status" value="1"/>
</dbReference>
<dbReference type="InterPro" id="IPR001623">
    <property type="entry name" value="DnaJ_domain"/>
</dbReference>
<accession>A0A238XXJ9</accession>
<dbReference type="Pfam" id="PF00226">
    <property type="entry name" value="DnaJ"/>
    <property type="match status" value="1"/>
</dbReference>
<dbReference type="PRINTS" id="PR00625">
    <property type="entry name" value="JDOMAIN"/>
</dbReference>
<evidence type="ECO:0000256" key="1">
    <source>
        <dbReference type="ARBA" id="ARBA00022723"/>
    </source>
</evidence>
<dbReference type="GO" id="GO:0008270">
    <property type="term" value="F:zinc ion binding"/>
    <property type="evidence" value="ECO:0007669"/>
    <property type="project" value="UniProtKB-KW"/>
</dbReference>
<sequence length="317" mass="33584">MPDDPYKALGLKKTATTDEIKKAYRKLVRTSHPDLHPDDPAAEARFKSIGTAYDILKDPETRARYDAGEIDGLGAERPKREYYRDFANASDNVYQQRHGYGSQGDPGDIFADILRNRARGAGGGGGGGFGGGFSAPGPDARYTLEVAFLDAVRGAETRITLPDGQGLAVKIPQGTEDGQTLRLRGKGQPGFGGGPAGDALITVTVSAHPVFRREGDDILVTLPITIDEAVLGGKVSAPTVDGPVGLTIPKGASSGQTLRLRGRGVAKAGSKTKGDQRVELKIVLPPEVDASLSDFLAEWRKTHPYDPRVDLLKGAAT</sequence>
<dbReference type="SUPFAM" id="SSF46565">
    <property type="entry name" value="Chaperone J-domain"/>
    <property type="match status" value="1"/>
</dbReference>
<organism evidence="6 7">
    <name type="scientific">Puniceibacterium sediminis</name>
    <dbReference type="NCBI Taxonomy" id="1608407"/>
    <lineage>
        <taxon>Bacteria</taxon>
        <taxon>Pseudomonadati</taxon>
        <taxon>Pseudomonadota</taxon>
        <taxon>Alphaproteobacteria</taxon>
        <taxon>Rhodobacterales</taxon>
        <taxon>Paracoccaceae</taxon>
        <taxon>Puniceibacterium</taxon>
    </lineage>
</organism>
<dbReference type="Proteomes" id="UP000198417">
    <property type="component" value="Unassembled WGS sequence"/>
</dbReference>